<dbReference type="RefSeq" id="WP_156203512.1">
    <property type="nucleotide sequence ID" value="NZ_CP046457.1"/>
</dbReference>
<dbReference type="EMBL" id="CP046457">
    <property type="protein sequence ID" value="QGT99634.1"/>
    <property type="molecule type" value="Genomic_DNA"/>
</dbReference>
<dbReference type="InterPro" id="IPR000180">
    <property type="entry name" value="Dipep_AS"/>
</dbReference>
<evidence type="ECO:0008006" key="3">
    <source>
        <dbReference type="Google" id="ProtNLM"/>
    </source>
</evidence>
<dbReference type="PROSITE" id="PS51365">
    <property type="entry name" value="RENAL_DIPEPTIDASE_2"/>
    <property type="match status" value="1"/>
</dbReference>
<dbReference type="GO" id="GO:0070573">
    <property type="term" value="F:metallodipeptidase activity"/>
    <property type="evidence" value="ECO:0007669"/>
    <property type="project" value="InterPro"/>
</dbReference>
<gene>
    <name evidence="1" type="ORF">SYNTR_1041</name>
</gene>
<dbReference type="CDD" id="cd01301">
    <property type="entry name" value="rDP_like"/>
    <property type="match status" value="1"/>
</dbReference>
<evidence type="ECO:0000313" key="2">
    <source>
        <dbReference type="Proteomes" id="UP000426444"/>
    </source>
</evidence>
<dbReference type="GO" id="GO:0006508">
    <property type="term" value="P:proteolysis"/>
    <property type="evidence" value="ECO:0007669"/>
    <property type="project" value="InterPro"/>
</dbReference>
<dbReference type="Proteomes" id="UP000426444">
    <property type="component" value="Chromosome"/>
</dbReference>
<dbReference type="SUPFAM" id="SSF51556">
    <property type="entry name" value="Metallo-dependent hydrolases"/>
    <property type="match status" value="1"/>
</dbReference>
<dbReference type="KEGG" id="salq:SYNTR_1041"/>
<proteinExistence type="predicted"/>
<accession>A0A6I6DIA8</accession>
<keyword evidence="2" id="KW-1185">Reference proteome</keyword>
<dbReference type="PANTHER" id="PTHR10443">
    <property type="entry name" value="MICROSOMAL DIPEPTIDASE"/>
    <property type="match status" value="1"/>
</dbReference>
<reference evidence="2" key="1">
    <citation type="journal article" date="2019" name="Microbiology">
        <title>Complete Genome Sequence of an Uncultured Bacterium of the Candidate Phylum Bipolaricaulota.</title>
        <authorList>
            <person name="Kadnikov V.V."/>
            <person name="Mardanov A.V."/>
            <person name="Beletsky A.V."/>
            <person name="Frank Y.A."/>
            <person name="Karnachuk O.V."/>
            <person name="Ravin N.V."/>
        </authorList>
    </citation>
    <scope>NUCLEOTIDE SEQUENCE [LARGE SCALE GENOMIC DNA]</scope>
</reference>
<dbReference type="PROSITE" id="PS00869">
    <property type="entry name" value="RENAL_DIPEPTIDASE_1"/>
    <property type="match status" value="1"/>
</dbReference>
<dbReference type="Gene3D" id="3.20.20.140">
    <property type="entry name" value="Metal-dependent hydrolases"/>
    <property type="match status" value="1"/>
</dbReference>
<sequence>MHIVDLHCDTISEIYNQGLSLYKNNLHFDLERAKRANIYLQFFALFSNPTNQESILRDIFKQVDKFYYEIDLNKQHIYHVLKYEDIIIANKNNKLSCILHLEGAEVIQNDIEILRILYRLGLRSLGLTWNNRNLLADGVGEGIGAAGISSFGKIIIRTLEELGIILDLAHISEPSFYQALELYNKPVMVTHANAASLCNLPRNLKDHQLKALADNGGVIGVNQVKFFIKESNPTINDMIDHIVYISELIGPDYIALGSDFDGADKMVINNVEQYSLIPELLQKRGFSLQEIQNIIRGNALRVIKQII</sequence>
<dbReference type="OrthoDB" id="9804920at2"/>
<evidence type="ECO:0000313" key="1">
    <source>
        <dbReference type="EMBL" id="QGT99634.1"/>
    </source>
</evidence>
<dbReference type="PANTHER" id="PTHR10443:SF12">
    <property type="entry name" value="DIPEPTIDASE"/>
    <property type="match status" value="1"/>
</dbReference>
<protein>
    <recommendedName>
        <fullName evidence="3">Membrane dipeptidase</fullName>
    </recommendedName>
</protein>
<dbReference type="Pfam" id="PF01244">
    <property type="entry name" value="Peptidase_M19"/>
    <property type="match status" value="1"/>
</dbReference>
<name>A0A6I6DIA8_9FIRM</name>
<organism evidence="1 2">
    <name type="scientific">Candidatus Syntrophocurvum alkaliphilum</name>
    <dbReference type="NCBI Taxonomy" id="2293317"/>
    <lineage>
        <taxon>Bacteria</taxon>
        <taxon>Bacillati</taxon>
        <taxon>Bacillota</taxon>
        <taxon>Clostridia</taxon>
        <taxon>Eubacteriales</taxon>
        <taxon>Syntrophomonadaceae</taxon>
        <taxon>Candidatus Syntrophocurvum</taxon>
    </lineage>
</organism>
<dbReference type="AlphaFoldDB" id="A0A6I6DIA8"/>
<dbReference type="InterPro" id="IPR032466">
    <property type="entry name" value="Metal_Hydrolase"/>
</dbReference>
<dbReference type="InterPro" id="IPR008257">
    <property type="entry name" value="Pept_M19"/>
</dbReference>